<evidence type="ECO:0000259" key="1">
    <source>
        <dbReference type="Pfam" id="PF13454"/>
    </source>
</evidence>
<organism evidence="2 3">
    <name type="scientific">Actinoallomurus acaciae</name>
    <dbReference type="NCBI Taxonomy" id="502577"/>
    <lineage>
        <taxon>Bacteria</taxon>
        <taxon>Bacillati</taxon>
        <taxon>Actinomycetota</taxon>
        <taxon>Actinomycetes</taxon>
        <taxon>Streptosporangiales</taxon>
        <taxon>Thermomonosporaceae</taxon>
        <taxon>Actinoallomurus</taxon>
    </lineage>
</organism>
<dbReference type="Proteomes" id="UP001589627">
    <property type="component" value="Unassembled WGS sequence"/>
</dbReference>
<dbReference type="Pfam" id="PF13454">
    <property type="entry name" value="NAD_binding_9"/>
    <property type="match status" value="1"/>
</dbReference>
<comment type="caution">
    <text evidence="2">The sequence shown here is derived from an EMBL/GenBank/DDBJ whole genome shotgun (WGS) entry which is preliminary data.</text>
</comment>
<dbReference type="RefSeq" id="WP_378207082.1">
    <property type="nucleotide sequence ID" value="NZ_JBHLZP010000205.1"/>
</dbReference>
<dbReference type="PANTHER" id="PTHR40254:SF1">
    <property type="entry name" value="BLR0577 PROTEIN"/>
    <property type="match status" value="1"/>
</dbReference>
<protein>
    <submittedName>
        <fullName evidence="2">FAD/NAD(P)-binding protein</fullName>
    </submittedName>
</protein>
<dbReference type="InterPro" id="IPR038732">
    <property type="entry name" value="HpyO/CreE_NAD-binding"/>
</dbReference>
<dbReference type="EMBL" id="JBHLZP010000205">
    <property type="protein sequence ID" value="MFB9835488.1"/>
    <property type="molecule type" value="Genomic_DNA"/>
</dbReference>
<keyword evidence="3" id="KW-1185">Reference proteome</keyword>
<dbReference type="InterPro" id="IPR052189">
    <property type="entry name" value="L-asp_N-monooxygenase_NS-form"/>
</dbReference>
<reference evidence="2 3" key="1">
    <citation type="submission" date="2024-09" db="EMBL/GenBank/DDBJ databases">
        <authorList>
            <person name="Sun Q."/>
            <person name="Mori K."/>
        </authorList>
    </citation>
    <scope>NUCLEOTIDE SEQUENCE [LARGE SCALE GENOMIC DNA]</scope>
    <source>
        <strain evidence="2 3">TBRC 0563</strain>
    </source>
</reference>
<feature type="domain" description="FAD-dependent urate hydroxylase HpyO/Asp monooxygenase CreE-like FAD/NAD(P)-binding" evidence="1">
    <location>
        <begin position="7"/>
        <end position="182"/>
    </location>
</feature>
<accession>A0ABV5YLI5</accession>
<name>A0ABV5YLI5_9ACTN</name>
<evidence type="ECO:0000313" key="2">
    <source>
        <dbReference type="EMBL" id="MFB9835488.1"/>
    </source>
</evidence>
<dbReference type="SUPFAM" id="SSF51905">
    <property type="entry name" value="FAD/NAD(P)-binding domain"/>
    <property type="match status" value="1"/>
</dbReference>
<sequence>MTTAICVVGGGPRGTSVVERITANAPRLAPHERLDVHLVDPYPPGGGHVWQADQPGDLLMNTVSADATLFTDDSVRCAGPVVPGPSLYEWARAVARDDPDPAVRAEAVRMRPWSHPSRRFHGRYLGWVFERVVSRSSGRVRVRRHRTRAVAISELAGGRQRVTLEDGSGPLTVDSVVLTLGHTDRELDPAQRVLADFAARHGLFYGPPANPLDADPAAVPAGTPLLVRGLGMNFFDHMSLFTVGRGGRFVRDGDRLRYRPSGGEPVLYAGSRRGVPYRARGDYGAMPPTFPARYFDDAAVARLRSAGGVDFRRAVWPLIAKETAYVYYEALSRVRPGACVLDPAEVRAGFDALSWSDPALARLLERAFPDPAARLDFSALDRPLDGATFDDRETLHRHVLAGLRDDLAQARGAGRSPLKIAMTALGATRGRVRRLVAYGGLTGDSHRRDLDGWFRGFAASVASGPPAGRIEELLALADAGLVRFVGPGMTVTADPGRRTFRAASPQVGGEPVTAPAFLEAHLPSPDLRRTVDPLLRHLRETGACRPYRIPTPGGPAYETGGLEVTESPFHVVAADGRPHPRRFALGVPLESVHWGTAIGAIPRSNAAMLLQTDAVARAAILAGDVVPEPV</sequence>
<evidence type="ECO:0000313" key="3">
    <source>
        <dbReference type="Proteomes" id="UP001589627"/>
    </source>
</evidence>
<dbReference type="InterPro" id="IPR036188">
    <property type="entry name" value="FAD/NAD-bd_sf"/>
</dbReference>
<gene>
    <name evidence="2" type="ORF">ACFFNX_25215</name>
</gene>
<proteinExistence type="predicted"/>
<dbReference type="PANTHER" id="PTHR40254">
    <property type="entry name" value="BLR0577 PROTEIN"/>
    <property type="match status" value="1"/>
</dbReference>